<dbReference type="EMBL" id="LAZR01039884">
    <property type="protein sequence ID" value="KKL15889.1"/>
    <property type="molecule type" value="Genomic_DNA"/>
</dbReference>
<reference evidence="1" key="1">
    <citation type="journal article" date="2015" name="Nature">
        <title>Complex archaea that bridge the gap between prokaryotes and eukaryotes.</title>
        <authorList>
            <person name="Spang A."/>
            <person name="Saw J.H."/>
            <person name="Jorgensen S.L."/>
            <person name="Zaremba-Niedzwiedzka K."/>
            <person name="Martijn J."/>
            <person name="Lind A.E."/>
            <person name="van Eijk R."/>
            <person name="Schleper C."/>
            <person name="Guy L."/>
            <person name="Ettema T.J."/>
        </authorList>
    </citation>
    <scope>NUCLEOTIDE SEQUENCE</scope>
</reference>
<organism evidence="1">
    <name type="scientific">marine sediment metagenome</name>
    <dbReference type="NCBI Taxonomy" id="412755"/>
    <lineage>
        <taxon>unclassified sequences</taxon>
        <taxon>metagenomes</taxon>
        <taxon>ecological metagenomes</taxon>
    </lineage>
</organism>
<accession>A0A0F9B1T6</accession>
<evidence type="ECO:0000313" key="1">
    <source>
        <dbReference type="EMBL" id="KKL15889.1"/>
    </source>
</evidence>
<sequence length="75" mass="8737">MCYYGSVDERAETMTRGQRATAIRKLTHAIDYLWRTREQRRGLGELCGLDNTGLVILKLSILRDKVRAERVLDRQ</sequence>
<name>A0A0F9B1T6_9ZZZZ</name>
<comment type="caution">
    <text evidence="1">The sequence shown here is derived from an EMBL/GenBank/DDBJ whole genome shotgun (WGS) entry which is preliminary data.</text>
</comment>
<dbReference type="AlphaFoldDB" id="A0A0F9B1T6"/>
<gene>
    <name evidence="1" type="ORF">LCGC14_2501100</name>
</gene>
<proteinExistence type="predicted"/>
<protein>
    <submittedName>
        <fullName evidence="1">Uncharacterized protein</fullName>
    </submittedName>
</protein>